<dbReference type="Proteomes" id="UP000297814">
    <property type="component" value="Unassembled WGS sequence"/>
</dbReference>
<protein>
    <submittedName>
        <fullName evidence="2">Uncharacterized protein</fullName>
    </submittedName>
</protein>
<keyword evidence="3" id="KW-1185">Reference proteome</keyword>
<feature type="region of interest" description="Disordered" evidence="1">
    <location>
        <begin position="866"/>
        <end position="889"/>
    </location>
</feature>
<feature type="compositionally biased region" description="Basic and acidic residues" evidence="1">
    <location>
        <begin position="644"/>
        <end position="656"/>
    </location>
</feature>
<gene>
    <name evidence="2" type="ORF">BHYA_0200g00150</name>
</gene>
<dbReference type="EMBL" id="PQXK01000200">
    <property type="protein sequence ID" value="TGO34370.1"/>
    <property type="molecule type" value="Genomic_DNA"/>
</dbReference>
<proteinExistence type="predicted"/>
<comment type="caution">
    <text evidence="2">The sequence shown here is derived from an EMBL/GenBank/DDBJ whole genome shotgun (WGS) entry which is preliminary data.</text>
</comment>
<organism evidence="2 3">
    <name type="scientific">Botrytis hyacinthi</name>
    <dbReference type="NCBI Taxonomy" id="278943"/>
    <lineage>
        <taxon>Eukaryota</taxon>
        <taxon>Fungi</taxon>
        <taxon>Dikarya</taxon>
        <taxon>Ascomycota</taxon>
        <taxon>Pezizomycotina</taxon>
        <taxon>Leotiomycetes</taxon>
        <taxon>Helotiales</taxon>
        <taxon>Sclerotiniaceae</taxon>
        <taxon>Botrytis</taxon>
    </lineage>
</organism>
<name>A0A4Z1GG45_9HELO</name>
<evidence type="ECO:0000256" key="1">
    <source>
        <dbReference type="SAM" id="MobiDB-lite"/>
    </source>
</evidence>
<feature type="region of interest" description="Disordered" evidence="1">
    <location>
        <begin position="632"/>
        <end position="656"/>
    </location>
</feature>
<evidence type="ECO:0000313" key="2">
    <source>
        <dbReference type="EMBL" id="TGO34370.1"/>
    </source>
</evidence>
<evidence type="ECO:0000313" key="3">
    <source>
        <dbReference type="Proteomes" id="UP000297814"/>
    </source>
</evidence>
<accession>A0A4Z1GG45</accession>
<dbReference type="AlphaFoldDB" id="A0A4Z1GG45"/>
<sequence>MSSQESTKMLRQHDYLAISHPTLGRNFNMMNLDNNNIYGRYSQNISPIPSRFSAKISNEEYDATIQPCSADTTTFNMMQLGQQRLEDNERPHTLSQSSEKTLKEMIDLPQPLINFNKVRTPTSFSSFQDEMIREPSKASLMLAPREILRGSNNFEKACIVHLPSNMYLDNQAHMNQKASNETTCSANFDLQQNILRDNQKYRPVNSTGGYYSSIELNKEFLNFNAAGKVTQQPMKHCCSDFAPKSSKDFHKKQTTFTDEDFSSDLLSDEHMQINAQSTAAVNSNVGKQSVTGNYSVKKLTPLEMAIRNPLPCWNHPVSVNGKLYLRVKSPTIFKYFNYFGFSDEKLLVQMTKSLEQISIPIPFPELAGAPEWLYDHCILNGQVCQQLTHAPATNLLPLVSWNLPHKARLPVVPINSYKFPESYSRSTASMPQEMEMKLTSFVKEQMSSSSSALGFESLQYPRASLVASATLSPEGQGMMNEAWQKTHALKFSLEGRDKLEEEKKFDDSGVHTMRTPTTADHSTYVNADRREITGIVDHPTKFTKERDGAEVLASQGSMANGASDDFSFVVIFQEKLNALKSIDQKCQEQRAPVIKSKNIDLNGGDAMSQEASRASERKWYLERKAYLETLRETRHNYQQKKPSKTRENREPDSRRNDATCLDRREFKDYAYWTYPESNEIREAKHEFQASIDHVYYTYRAARMAEDTACTKLEMVIAERKALWMENIHRLDNPRFEKECSDADKKLLECQIENNKRVGTFDAIKHACQQKYKDIEAFEKVIGLILRGSGDNFTQKTEPAKNNSVCATFTADHHSARVTLARLEAHYSGMSAKSKLQPLRTMDDAWTDSHYGFLEKPIVPTHHDPRTLNTDISSRPPTATGQYPNPGSRNYYSVKSTDRAEYMTNCKEWKPRPNHLDIMNAMILGRAARERQSADKQPGNFDSATFQYLRKWGYLRPDTSLNTADSAALASSALDLLDIKEQSQCATEPVHKEVTIFNNANDTLTKTSKATDIPATVMNEQTVLANDLVTDTIDITKKLADIDIATTDKLVTIADKAVVEATKSDDITILQQAISDEIISIGELTANAEMTNIQNLALNDPLISDADKSEILSKDMMQKSLVLDFPLAPPSTPVPASSPTQEVNLEYDSDFQSDTSWAMASDDDHDDVAEAGGLAELESDEVSEEVEEWEML</sequence>
<reference evidence="2 3" key="1">
    <citation type="submission" date="2017-12" db="EMBL/GenBank/DDBJ databases">
        <title>Comparative genomics of Botrytis spp.</title>
        <authorList>
            <person name="Valero-Jimenez C.A."/>
            <person name="Tapia P."/>
            <person name="Veloso J."/>
            <person name="Silva-Moreno E."/>
            <person name="Staats M."/>
            <person name="Valdes J.H."/>
            <person name="Van Kan J.A.L."/>
        </authorList>
    </citation>
    <scope>NUCLEOTIDE SEQUENCE [LARGE SCALE GENOMIC DNA]</scope>
    <source>
        <strain evidence="2 3">Bh0001</strain>
    </source>
</reference>